<feature type="domain" description="Amine oxidase" evidence="12">
    <location>
        <begin position="11"/>
        <end position="487"/>
    </location>
</feature>
<dbReference type="OrthoDB" id="419752at2759"/>
<evidence type="ECO:0000256" key="1">
    <source>
        <dbReference type="ARBA" id="ARBA00002600"/>
    </source>
</evidence>
<dbReference type="Gene3D" id="3.50.50.60">
    <property type="entry name" value="FAD/NAD(P)-binding domain"/>
    <property type="match status" value="1"/>
</dbReference>
<evidence type="ECO:0000256" key="4">
    <source>
        <dbReference type="ARBA" id="ARBA00012867"/>
    </source>
</evidence>
<organism evidence="13 14">
    <name type="scientific">Albugo candida</name>
    <dbReference type="NCBI Taxonomy" id="65357"/>
    <lineage>
        <taxon>Eukaryota</taxon>
        <taxon>Sar</taxon>
        <taxon>Stramenopiles</taxon>
        <taxon>Oomycota</taxon>
        <taxon>Peronosporomycetes</taxon>
        <taxon>Albuginales</taxon>
        <taxon>Albuginaceae</taxon>
        <taxon>Albugo</taxon>
    </lineage>
</organism>
<dbReference type="PANTHER" id="PTHR42923:SF3">
    <property type="entry name" value="PROTOPORPHYRINOGEN OXIDASE"/>
    <property type="match status" value="1"/>
</dbReference>
<dbReference type="GO" id="GO:0005743">
    <property type="term" value="C:mitochondrial inner membrane"/>
    <property type="evidence" value="ECO:0007669"/>
    <property type="project" value="UniProtKB-SubCell"/>
</dbReference>
<evidence type="ECO:0000313" key="14">
    <source>
        <dbReference type="Proteomes" id="UP000053237"/>
    </source>
</evidence>
<evidence type="ECO:0000256" key="5">
    <source>
        <dbReference type="ARBA" id="ARBA00022630"/>
    </source>
</evidence>
<keyword evidence="8 11" id="KW-0350">Heme biosynthesis</keyword>
<dbReference type="UniPathway" id="UPA00251">
    <property type="reaction ID" value="UER00324"/>
</dbReference>
<comment type="similarity">
    <text evidence="3 11">Belongs to the protoporphyrinogen/coproporphyrinogen oxidase family. Protoporphyrinogen oxidase subfamily.</text>
</comment>
<dbReference type="InterPro" id="IPR004572">
    <property type="entry name" value="Protoporphyrinogen_oxidase"/>
</dbReference>
<dbReference type="InParanoid" id="A0A024GF31"/>
<dbReference type="GO" id="GO:0004729">
    <property type="term" value="F:oxygen-dependent protoporphyrinogen oxidase activity"/>
    <property type="evidence" value="ECO:0007669"/>
    <property type="project" value="UniProtKB-UniRule"/>
</dbReference>
<comment type="function">
    <text evidence="1 11">Catalyzes the 6-electron oxidation of protoporphyrinogen-IX to form protoporphyrin-IX.</text>
</comment>
<comment type="catalytic activity">
    <reaction evidence="10 11">
        <text>protoporphyrinogen IX + 3 O2 = protoporphyrin IX + 3 H2O2</text>
        <dbReference type="Rhea" id="RHEA:25576"/>
        <dbReference type="ChEBI" id="CHEBI:15379"/>
        <dbReference type="ChEBI" id="CHEBI:16240"/>
        <dbReference type="ChEBI" id="CHEBI:57306"/>
        <dbReference type="ChEBI" id="CHEBI:57307"/>
        <dbReference type="EC" id="1.3.3.4"/>
    </reaction>
</comment>
<evidence type="ECO:0000256" key="2">
    <source>
        <dbReference type="ARBA" id="ARBA00005073"/>
    </source>
</evidence>
<comment type="pathway">
    <text evidence="2 11">Porphyrin-containing compound metabolism; protoporphyrin-IX biosynthesis; protoporphyrin-IX from protoporphyrinogen-IX: step 1/1.</text>
</comment>
<keyword evidence="6 11" id="KW-0274">FAD</keyword>
<dbReference type="Pfam" id="PF01593">
    <property type="entry name" value="Amino_oxidase"/>
    <property type="match status" value="1"/>
</dbReference>
<evidence type="ECO:0000313" key="13">
    <source>
        <dbReference type="EMBL" id="CCI45469.1"/>
    </source>
</evidence>
<evidence type="ECO:0000256" key="10">
    <source>
        <dbReference type="ARBA" id="ARBA00047554"/>
    </source>
</evidence>
<dbReference type="InterPro" id="IPR036188">
    <property type="entry name" value="FAD/NAD-bd_sf"/>
</dbReference>
<dbReference type="SUPFAM" id="SSF54373">
    <property type="entry name" value="FAD-linked reductases, C-terminal domain"/>
    <property type="match status" value="1"/>
</dbReference>
<evidence type="ECO:0000259" key="12">
    <source>
        <dbReference type="Pfam" id="PF01593"/>
    </source>
</evidence>
<evidence type="ECO:0000256" key="11">
    <source>
        <dbReference type="RuleBase" id="RU367069"/>
    </source>
</evidence>
<evidence type="ECO:0000256" key="9">
    <source>
        <dbReference type="ARBA" id="ARBA00023244"/>
    </source>
</evidence>
<dbReference type="Proteomes" id="UP000053237">
    <property type="component" value="Unassembled WGS sequence"/>
</dbReference>
<accession>A0A024GF31</accession>
<keyword evidence="14" id="KW-1185">Reference proteome</keyword>
<evidence type="ECO:0000256" key="3">
    <source>
        <dbReference type="ARBA" id="ARBA00010551"/>
    </source>
</evidence>
<dbReference type="SUPFAM" id="SSF51905">
    <property type="entry name" value="FAD/NAD(P)-binding domain"/>
    <property type="match status" value="1"/>
</dbReference>
<dbReference type="STRING" id="65357.A0A024GF31"/>
<dbReference type="GO" id="GO:0006782">
    <property type="term" value="P:protoporphyrinogen IX biosynthetic process"/>
    <property type="evidence" value="ECO:0007669"/>
    <property type="project" value="UniProtKB-UniRule"/>
</dbReference>
<dbReference type="InterPro" id="IPR002937">
    <property type="entry name" value="Amino_oxidase"/>
</dbReference>
<gene>
    <name evidence="13" type="ORF">BN9_063660</name>
</gene>
<dbReference type="EMBL" id="CAIX01000099">
    <property type="protein sequence ID" value="CCI45469.1"/>
    <property type="molecule type" value="Genomic_DNA"/>
</dbReference>
<protein>
    <recommendedName>
        <fullName evidence="4 11">Protoporphyrinogen oxidase</fullName>
        <ecNumber evidence="4 11">1.3.3.4</ecNumber>
    </recommendedName>
</protein>
<keyword evidence="5 11" id="KW-0285">Flavoprotein</keyword>
<dbReference type="EC" id="1.3.3.4" evidence="4 11"/>
<comment type="cofactor">
    <cofactor evidence="11">
        <name>FAD</name>
        <dbReference type="ChEBI" id="CHEBI:57692"/>
    </cofactor>
    <text evidence="11">Binds 1 FAD per subunit.</text>
</comment>
<keyword evidence="7 11" id="KW-0560">Oxidoreductase</keyword>
<proteinExistence type="inferred from homology"/>
<sequence length="515" mass="57587">MREIVILGGGISGLSLAYYLKSFLRSTGQYRQTLKSILPSSTSVKSYAQNPSPFRIRIVEASPRLGGWIHSETTPSGYLFEFGPRGFRPSRSGAEVLQLIDQLELQDEMLTVSPAAATSRYILRGQRVEKVPTNLMEFLRWPLARQVISALFHETFASPSRIDDSVDESIHDFIVRRFNASVADRLIDPMASGIFGGDIRKLSIRCCFPILVEMEQQYGSIVRGMLLPKFSKPPKDTLLDGSEKSEFVRRNERSVSISFRNGMYTLIDALQKDLEDDQDCDILFDSKATKLKAVSHNSSMQFLVKLQTKEKTQQIIKATDVFSTIPAKDVAPLVEESHPEMSKALQSIQYASIGMIHLGYQANVLESDGFGYLVPSLEKENILGVVYDSCAFPEQNTSRTKQTRLTVMCGGARHPEIQSLMRPELEQIALDAVARHLGIRVSPDHVNAMLLKDCIPQYHVGMWQTRKAIEAHAAAISSRFRLGGNNFCGVGLADCVYRSKQLAMEFIQENFDSSV</sequence>
<dbReference type="NCBIfam" id="TIGR00562">
    <property type="entry name" value="proto_IX_ox"/>
    <property type="match status" value="1"/>
</dbReference>
<reference evidence="13 14" key="1">
    <citation type="submission" date="2012-05" db="EMBL/GenBank/DDBJ databases">
        <title>Recombination and specialization in a pathogen metapopulation.</title>
        <authorList>
            <person name="Gardiner A."/>
            <person name="Kemen E."/>
            <person name="Schultz-Larsen T."/>
            <person name="MacLean D."/>
            <person name="Van Oosterhout C."/>
            <person name="Jones J.D.G."/>
        </authorList>
    </citation>
    <scope>NUCLEOTIDE SEQUENCE [LARGE SCALE GENOMIC DNA]</scope>
    <source>
        <strain evidence="13 14">Ac Nc2</strain>
    </source>
</reference>
<comment type="caution">
    <text evidence="13">The sequence shown here is derived from an EMBL/GenBank/DDBJ whole genome shotgun (WGS) entry which is preliminary data.</text>
</comment>
<keyword evidence="9 11" id="KW-0627">Porphyrin biosynthesis</keyword>
<evidence type="ECO:0000256" key="8">
    <source>
        <dbReference type="ARBA" id="ARBA00023133"/>
    </source>
</evidence>
<dbReference type="PANTHER" id="PTHR42923">
    <property type="entry name" value="PROTOPORPHYRINOGEN OXIDASE"/>
    <property type="match status" value="1"/>
</dbReference>
<evidence type="ECO:0000256" key="7">
    <source>
        <dbReference type="ARBA" id="ARBA00023002"/>
    </source>
</evidence>
<name>A0A024GF31_9STRA</name>
<evidence type="ECO:0000256" key="6">
    <source>
        <dbReference type="ARBA" id="ARBA00022827"/>
    </source>
</evidence>
<comment type="subcellular location">
    <subcellularLocation>
        <location evidence="11">Mitochondrion inner membrane</location>
    </subcellularLocation>
</comment>
<dbReference type="InterPro" id="IPR050464">
    <property type="entry name" value="Zeta_carotene_desat/Oxidored"/>
</dbReference>
<dbReference type="AlphaFoldDB" id="A0A024GF31"/>